<dbReference type="InterPro" id="IPR057336">
    <property type="entry name" value="GerAC_N"/>
</dbReference>
<dbReference type="EMBL" id="JAAAMU010000004">
    <property type="protein sequence ID" value="NBC69416.1"/>
    <property type="molecule type" value="Genomic_DNA"/>
</dbReference>
<keyword evidence="11" id="KW-1185">Reference proteome</keyword>
<proteinExistence type="inferred from homology"/>
<evidence type="ECO:0000256" key="4">
    <source>
        <dbReference type="ARBA" id="ARBA00022729"/>
    </source>
</evidence>
<organism evidence="10 11">
    <name type="scientific">Paenibacillus sacheonensis</name>
    <dbReference type="NCBI Taxonomy" id="742054"/>
    <lineage>
        <taxon>Bacteria</taxon>
        <taxon>Bacillati</taxon>
        <taxon>Bacillota</taxon>
        <taxon>Bacilli</taxon>
        <taxon>Bacillales</taxon>
        <taxon>Paenibacillaceae</taxon>
        <taxon>Paenibacillus</taxon>
    </lineage>
</organism>
<dbReference type="InterPro" id="IPR046953">
    <property type="entry name" value="Spore_GerAC-like_C"/>
</dbReference>
<keyword evidence="4" id="KW-0732">Signal</keyword>
<evidence type="ECO:0000313" key="11">
    <source>
        <dbReference type="Proteomes" id="UP000558113"/>
    </source>
</evidence>
<dbReference type="PANTHER" id="PTHR35789:SF1">
    <property type="entry name" value="SPORE GERMINATION PROTEIN B3"/>
    <property type="match status" value="1"/>
</dbReference>
<evidence type="ECO:0000256" key="7">
    <source>
        <dbReference type="ARBA" id="ARBA00023288"/>
    </source>
</evidence>
<dbReference type="Pfam" id="PF05504">
    <property type="entry name" value="Spore_GerAC"/>
    <property type="match status" value="1"/>
</dbReference>
<dbReference type="AlphaFoldDB" id="A0A7X4YN45"/>
<evidence type="ECO:0000259" key="8">
    <source>
        <dbReference type="Pfam" id="PF05504"/>
    </source>
</evidence>
<dbReference type="InterPro" id="IPR008844">
    <property type="entry name" value="Spore_GerAC-like"/>
</dbReference>
<dbReference type="Pfam" id="PF25198">
    <property type="entry name" value="Spore_GerAC_N"/>
    <property type="match status" value="1"/>
</dbReference>
<evidence type="ECO:0000259" key="9">
    <source>
        <dbReference type="Pfam" id="PF25198"/>
    </source>
</evidence>
<evidence type="ECO:0000256" key="1">
    <source>
        <dbReference type="ARBA" id="ARBA00004635"/>
    </source>
</evidence>
<dbReference type="PANTHER" id="PTHR35789">
    <property type="entry name" value="SPORE GERMINATION PROTEIN B3"/>
    <property type="match status" value="1"/>
</dbReference>
<reference evidence="10 11" key="1">
    <citation type="submission" date="2020-01" db="EMBL/GenBank/DDBJ databases">
        <title>Paenibacillus soybeanensis sp. nov. isolated from the nodules of soybean (Glycine max(L.) Merr).</title>
        <authorList>
            <person name="Wang H."/>
        </authorList>
    </citation>
    <scope>NUCLEOTIDE SEQUENCE [LARGE SCALE GENOMIC DNA]</scope>
    <source>
        <strain evidence="10 11">DSM 23054</strain>
    </source>
</reference>
<dbReference type="GO" id="GO:0016020">
    <property type="term" value="C:membrane"/>
    <property type="evidence" value="ECO:0007669"/>
    <property type="project" value="UniProtKB-SubCell"/>
</dbReference>
<evidence type="ECO:0000256" key="6">
    <source>
        <dbReference type="ARBA" id="ARBA00023139"/>
    </source>
</evidence>
<name>A0A7X4YN45_9BACL</name>
<keyword evidence="3" id="KW-0309">Germination</keyword>
<dbReference type="RefSeq" id="WP_161697194.1">
    <property type="nucleotide sequence ID" value="NZ_JAAAMU010000004.1"/>
</dbReference>
<dbReference type="Gene3D" id="3.30.300.210">
    <property type="entry name" value="Nutrient germinant receptor protein C, domain 3"/>
    <property type="match status" value="1"/>
</dbReference>
<dbReference type="GO" id="GO:0009847">
    <property type="term" value="P:spore germination"/>
    <property type="evidence" value="ECO:0007669"/>
    <property type="project" value="InterPro"/>
</dbReference>
<dbReference type="InterPro" id="IPR038501">
    <property type="entry name" value="Spore_GerAC_C_sf"/>
</dbReference>
<keyword evidence="5" id="KW-0472">Membrane</keyword>
<protein>
    <submittedName>
        <fullName evidence="10">Ger(X)C family spore germination protein</fullName>
    </submittedName>
</protein>
<evidence type="ECO:0000256" key="2">
    <source>
        <dbReference type="ARBA" id="ARBA00007886"/>
    </source>
</evidence>
<dbReference type="Gene3D" id="6.20.190.10">
    <property type="entry name" value="Nutrient germinant receptor protein C, domain 1"/>
    <property type="match status" value="1"/>
</dbReference>
<evidence type="ECO:0000256" key="3">
    <source>
        <dbReference type="ARBA" id="ARBA00022544"/>
    </source>
</evidence>
<gene>
    <name evidence="10" type="ORF">GT003_10470</name>
</gene>
<comment type="caution">
    <text evidence="10">The sequence shown here is derived from an EMBL/GenBank/DDBJ whole genome shotgun (WGS) entry which is preliminary data.</text>
</comment>
<evidence type="ECO:0000256" key="5">
    <source>
        <dbReference type="ARBA" id="ARBA00023136"/>
    </source>
</evidence>
<accession>A0A7X4YN45</accession>
<dbReference type="NCBIfam" id="TIGR02887">
    <property type="entry name" value="spore_ger_x_C"/>
    <property type="match status" value="1"/>
</dbReference>
<feature type="domain" description="Spore germination GerAC-like C-terminal" evidence="8">
    <location>
        <begin position="214"/>
        <end position="378"/>
    </location>
</feature>
<dbReference type="PROSITE" id="PS51257">
    <property type="entry name" value="PROKAR_LIPOPROTEIN"/>
    <property type="match status" value="1"/>
</dbReference>
<comment type="subcellular location">
    <subcellularLocation>
        <location evidence="1">Membrane</location>
        <topology evidence="1">Lipid-anchor</topology>
    </subcellularLocation>
</comment>
<dbReference type="Proteomes" id="UP000558113">
    <property type="component" value="Unassembled WGS sequence"/>
</dbReference>
<dbReference type="OrthoDB" id="9816067at2"/>
<sequence>MRPMLCTCLLISAMLVSGCWDRTEINDLAFITGSAFDLTKDKKFLLSVQIAVPSSSQGGPEGAGNGTQERFFVLSATGKNTNDAFQKIQQKSSRKLFTAHRSVIFVGEAFGREKGVNDVLDVYAHDPRQRLRTYIMVVKGGTALEILQTHYPFEQVPIEAVKEMEGLRSELAVTLRDFFVEASGEGINPVTGVIEVQHSPGGSNDKNNIFKLAGSALFKDLKVVGFLDGVDTDGFMWATDRMKHGRVSTELPNGAGIVGVMLNHADRKIKAEVIGDRIKVNIRLSGQGSLVENNSALDISRPKNVALVEKCLEKTVQKQVRSTIDKLQRQYKVDSIGFGRDIYQNRPKQWNAVKSQWDPKYQNAEVSIEVKIQLKGSGMAGPPLQLKDKETIH</sequence>
<comment type="similarity">
    <text evidence="2">Belongs to the GerABKC lipoprotein family.</text>
</comment>
<keyword evidence="6" id="KW-0564">Palmitate</keyword>
<keyword evidence="7" id="KW-0449">Lipoprotein</keyword>
<evidence type="ECO:0000313" key="10">
    <source>
        <dbReference type="EMBL" id="NBC69416.1"/>
    </source>
</evidence>
<feature type="domain" description="Spore germination protein N-terminal" evidence="9">
    <location>
        <begin position="21"/>
        <end position="195"/>
    </location>
</feature>